<evidence type="ECO:0000256" key="15">
    <source>
        <dbReference type="SAM" id="MobiDB-lite"/>
    </source>
</evidence>
<proteinExistence type="inferred from homology"/>
<dbReference type="EMBL" id="QEAO01000006">
    <property type="protein sequence ID" value="TPX35899.1"/>
    <property type="molecule type" value="Genomic_DNA"/>
</dbReference>
<keyword evidence="5 14" id="KW-0808">Transferase</keyword>
<dbReference type="InterPro" id="IPR000722">
    <property type="entry name" value="RNA_pol_asu"/>
</dbReference>
<dbReference type="InterPro" id="IPR045867">
    <property type="entry name" value="DNA-dir_RpoC_beta_prime"/>
</dbReference>
<dbReference type="Pfam" id="PF04997">
    <property type="entry name" value="RNA_pol_Rpb1_1"/>
    <property type="match status" value="1"/>
</dbReference>
<dbReference type="InterPro" id="IPR006592">
    <property type="entry name" value="RNA_pol_N"/>
</dbReference>
<dbReference type="Pfam" id="PF08243">
    <property type="entry name" value="SPT2"/>
    <property type="match status" value="1"/>
</dbReference>
<feature type="compositionally biased region" description="Acidic residues" evidence="15">
    <location>
        <begin position="1591"/>
        <end position="1600"/>
    </location>
</feature>
<dbReference type="Gene3D" id="1.10.274.100">
    <property type="entry name" value="RNA polymerase Rpb1, domain 3"/>
    <property type="match status" value="1"/>
</dbReference>
<comment type="similarity">
    <text evidence="2 14">Belongs to the RNA polymerase beta' chain family.</text>
</comment>
<keyword evidence="11 14" id="KW-0804">Transcription</keyword>
<feature type="compositionally biased region" description="Acidic residues" evidence="15">
    <location>
        <begin position="1508"/>
        <end position="1517"/>
    </location>
</feature>
<evidence type="ECO:0000256" key="5">
    <source>
        <dbReference type="ARBA" id="ARBA00022679"/>
    </source>
</evidence>
<feature type="compositionally biased region" description="Acidic residues" evidence="15">
    <location>
        <begin position="160"/>
        <end position="172"/>
    </location>
</feature>
<evidence type="ECO:0000313" key="17">
    <source>
        <dbReference type="EMBL" id="TPX35899.1"/>
    </source>
</evidence>
<keyword evidence="18" id="KW-1185">Reference proteome</keyword>
<keyword evidence="6 14" id="KW-0548">Nucleotidyltransferase</keyword>
<dbReference type="Proteomes" id="UP000319731">
    <property type="component" value="Unassembled WGS sequence"/>
</dbReference>
<evidence type="ECO:0000313" key="18">
    <source>
        <dbReference type="Proteomes" id="UP000319731"/>
    </source>
</evidence>
<dbReference type="FunFam" id="4.10.860.120:FF:000006">
    <property type="entry name" value="DNA-directed RNA polymerase subunit"/>
    <property type="match status" value="1"/>
</dbReference>
<evidence type="ECO:0000256" key="4">
    <source>
        <dbReference type="ARBA" id="ARBA00022478"/>
    </source>
</evidence>
<dbReference type="PANTHER" id="PTHR19376:SF11">
    <property type="entry name" value="DNA-DIRECTED RNA POLYMERASE I SUBUNIT RPA1"/>
    <property type="match status" value="1"/>
</dbReference>
<dbReference type="InterPro" id="IPR007081">
    <property type="entry name" value="RNA_pol_Rpb1_5"/>
</dbReference>
<feature type="domain" description="RNA polymerase N-terminal" evidence="16">
    <location>
        <begin position="421"/>
        <end position="762"/>
    </location>
</feature>
<dbReference type="PANTHER" id="PTHR19376">
    <property type="entry name" value="DNA-DIRECTED RNA POLYMERASE"/>
    <property type="match status" value="1"/>
</dbReference>
<dbReference type="InterPro" id="IPR015699">
    <property type="entry name" value="DNA-dir_RNA_pol1_lsu_N"/>
</dbReference>
<comment type="similarity">
    <text evidence="3">Belongs to the SPT2 family.</text>
</comment>
<dbReference type="InterPro" id="IPR038120">
    <property type="entry name" value="Rpb1_funnel_sf"/>
</dbReference>
<dbReference type="CDD" id="cd01435">
    <property type="entry name" value="RNAP_I_RPA1_N"/>
    <property type="match status" value="1"/>
</dbReference>
<dbReference type="GO" id="GO:0006351">
    <property type="term" value="P:DNA-templated transcription"/>
    <property type="evidence" value="ECO:0007669"/>
    <property type="project" value="InterPro"/>
</dbReference>
<evidence type="ECO:0000256" key="10">
    <source>
        <dbReference type="ARBA" id="ARBA00023054"/>
    </source>
</evidence>
<dbReference type="Gene3D" id="2.40.40.20">
    <property type="match status" value="1"/>
</dbReference>
<comment type="catalytic activity">
    <reaction evidence="13 14">
        <text>RNA(n) + a ribonucleoside 5'-triphosphate = RNA(n+1) + diphosphate</text>
        <dbReference type="Rhea" id="RHEA:21248"/>
        <dbReference type="Rhea" id="RHEA-COMP:14527"/>
        <dbReference type="Rhea" id="RHEA-COMP:17342"/>
        <dbReference type="ChEBI" id="CHEBI:33019"/>
        <dbReference type="ChEBI" id="CHEBI:61557"/>
        <dbReference type="ChEBI" id="CHEBI:140395"/>
        <dbReference type="EC" id="2.7.7.6"/>
    </reaction>
</comment>
<dbReference type="RefSeq" id="XP_031026284.1">
    <property type="nucleotide sequence ID" value="XM_031167748.1"/>
</dbReference>
<evidence type="ECO:0000256" key="14">
    <source>
        <dbReference type="RuleBase" id="RU004279"/>
    </source>
</evidence>
<keyword evidence="10" id="KW-0175">Coiled coil</keyword>
<accession>A0A507C9Q6</accession>
<dbReference type="GO" id="GO:0005736">
    <property type="term" value="C:RNA polymerase I complex"/>
    <property type="evidence" value="ECO:0007669"/>
    <property type="project" value="TreeGrafter"/>
</dbReference>
<reference evidence="17 18" key="1">
    <citation type="journal article" date="2019" name="Sci. Rep.">
        <title>Comparative genomics of chytrid fungi reveal insights into the obligate biotrophic and pathogenic lifestyle of Synchytrium endobioticum.</title>
        <authorList>
            <person name="van de Vossenberg B.T.L.H."/>
            <person name="Warris S."/>
            <person name="Nguyen H.D.T."/>
            <person name="van Gent-Pelzer M.P.E."/>
            <person name="Joly D.L."/>
            <person name="van de Geest H.C."/>
            <person name="Bonants P.J.M."/>
            <person name="Smith D.S."/>
            <person name="Levesque C.A."/>
            <person name="van der Lee T.A.J."/>
        </authorList>
    </citation>
    <scope>NUCLEOTIDE SEQUENCE [LARGE SCALE GENOMIC DNA]</scope>
    <source>
        <strain evidence="17 18">JEL517</strain>
    </source>
</reference>
<name>A0A507C9Q6_9FUNG</name>
<evidence type="ECO:0000256" key="12">
    <source>
        <dbReference type="ARBA" id="ARBA00023242"/>
    </source>
</evidence>
<dbReference type="STRING" id="1806994.A0A507C9Q6"/>
<dbReference type="Pfam" id="PF04983">
    <property type="entry name" value="RNA_pol_Rpb1_3"/>
    <property type="match status" value="1"/>
</dbReference>
<comment type="caution">
    <text evidence="17">The sequence shown here is derived from an EMBL/GenBank/DDBJ whole genome shotgun (WGS) entry which is preliminary data.</text>
</comment>
<feature type="region of interest" description="Disordered" evidence="15">
    <location>
        <begin position="148"/>
        <end position="176"/>
    </location>
</feature>
<dbReference type="SUPFAM" id="SSF64484">
    <property type="entry name" value="beta and beta-prime subunits of DNA dependent RNA-polymerase"/>
    <property type="match status" value="1"/>
</dbReference>
<dbReference type="CDD" id="cd02735">
    <property type="entry name" value="RNAP_I_Rpa1_C"/>
    <property type="match status" value="1"/>
</dbReference>
<dbReference type="InterPro" id="IPR042102">
    <property type="entry name" value="RNA_pol_Rpb1_3_sf"/>
</dbReference>
<feature type="compositionally biased region" description="Acidic residues" evidence="15">
    <location>
        <begin position="1553"/>
        <end position="1569"/>
    </location>
</feature>
<dbReference type="InterPro" id="IPR013256">
    <property type="entry name" value="Chromatin_SPT2"/>
</dbReference>
<dbReference type="Pfam" id="PF05000">
    <property type="entry name" value="RNA_pol_Rpb1_4"/>
    <property type="match status" value="1"/>
</dbReference>
<keyword evidence="9" id="KW-0460">Magnesium</keyword>
<dbReference type="Gene3D" id="3.30.1490.180">
    <property type="entry name" value="RNA polymerase ii"/>
    <property type="match status" value="1"/>
</dbReference>
<dbReference type="GO" id="GO:0003899">
    <property type="term" value="F:DNA-directed RNA polymerase activity"/>
    <property type="evidence" value="ECO:0007669"/>
    <property type="project" value="UniProtKB-EC"/>
</dbReference>
<evidence type="ECO:0000256" key="3">
    <source>
        <dbReference type="ARBA" id="ARBA00006461"/>
    </source>
</evidence>
<gene>
    <name evidence="17" type="ORF">SmJEL517_g01820</name>
</gene>
<keyword evidence="8" id="KW-0862">Zinc</keyword>
<dbReference type="Gene3D" id="6.10.250.2940">
    <property type="match status" value="1"/>
</dbReference>
<evidence type="ECO:0000256" key="6">
    <source>
        <dbReference type="ARBA" id="ARBA00022695"/>
    </source>
</evidence>
<dbReference type="InterPro" id="IPR007066">
    <property type="entry name" value="RNA_pol_Rpb1_3"/>
</dbReference>
<evidence type="ECO:0000256" key="8">
    <source>
        <dbReference type="ARBA" id="ARBA00022833"/>
    </source>
</evidence>
<feature type="region of interest" description="Disordered" evidence="15">
    <location>
        <begin position="1478"/>
        <end position="1600"/>
    </location>
</feature>
<evidence type="ECO:0000256" key="7">
    <source>
        <dbReference type="ARBA" id="ARBA00022723"/>
    </source>
</evidence>
<dbReference type="OrthoDB" id="270392at2759"/>
<dbReference type="GO" id="GO:0003677">
    <property type="term" value="F:DNA binding"/>
    <property type="evidence" value="ECO:0007669"/>
    <property type="project" value="InterPro"/>
</dbReference>
<feature type="region of interest" description="Disordered" evidence="15">
    <location>
        <begin position="286"/>
        <end position="318"/>
    </location>
</feature>
<dbReference type="GeneID" id="42003045"/>
<dbReference type="SMART" id="SM00663">
    <property type="entry name" value="RPOLA_N"/>
    <property type="match status" value="1"/>
</dbReference>
<dbReference type="FunFam" id="2.40.40.20:FF:000019">
    <property type="entry name" value="DNA-directed RNA polymerase II subunit RPB1"/>
    <property type="match status" value="1"/>
</dbReference>
<dbReference type="Gene3D" id="1.10.150.390">
    <property type="match status" value="1"/>
</dbReference>
<dbReference type="InterPro" id="IPR044893">
    <property type="entry name" value="RNA_pol_Rpb1_clamp_domain"/>
</dbReference>
<dbReference type="Pfam" id="PF00623">
    <property type="entry name" value="RNA_pol_Rpb1_2"/>
    <property type="match status" value="1"/>
</dbReference>
<protein>
    <recommendedName>
        <fullName evidence="14">DNA-directed RNA polymerase subunit</fullName>
        <ecNumber evidence="14">2.7.7.6</ecNumber>
    </recommendedName>
</protein>
<sequence>MDIARPVTKEVSAVSFSFYSAEEVKRLSVKRITNPILVDTLGHPTRAGLYDPSLGPLTPHDICSTCNLNYFACPGHFGHIELAAPCYNPVTFRLMLKLLASTCLYCHKFRHSRVVIAITIAKLKLVQAGLVLAANDIENVIVKSKSKAQGAKRKKMADSEPVDEDEDEGDDPGDARTEADFVKQVGEYVAKAMTTYTKEHGHPPPLRAGKLTHSTETARKIEHEFLGSVPPRYCTNCRGVAHKYRAEGNRKVFEKRLSSKVAMAMDARGLTLQNVFAAAVSPIKRAGTDDASNDGRSSPRRGWSRASSVDSEGSVERLPNIQQALGGMSRNDMEAGFHDIQQEEERSARLAEAEDQQAEFEQATAKATAVTPISLTSSREARYVPPIEVRAHLNMLWDRERSVLDLLYGHREARHRISSSDIFFYDILTVTPTKFRPASKMDDALFEHPQNTHLINILKANSLMGTINKNIKQLREDGADANESVTARNKKMSDLMKRMVNAWISLQDGVNGLIDSSKVATYRGKEAPAGVRQILEKKEGLFRKHMMGKRVNYAARSVISPDPYIETNEIGIPPVFATKLTYPEPVTQYNATILRAAVINGPDKWPGATHVQNEDGTLVSLSQFTEQGRAAIAQTLLTPPAMTGRELDAMSPNINKKVHRHVRNGDFLLLNRQPTLHKPSIMAHTARILPGEKTLRMHYANCNTYNADFDGDEMNAHLPQTELGRAEAMIIARTDQQYLVPTAGDVLRGLIQDHVDAGVDLTSRDTFLEREQFMQLLYVGLRPESRQNGGTSSMIGDGNIESEVIIGDMGRVIMVEPAIWKPKPLWTGKQVISAILLNLTHSNDRNPLNLRSKARIPAKSWGPSAPEEQTVLVLDGHLIQGILDKSQFGATAHGLVHGVYEIYGATYAGKLLSIFGRVFTAYLQYKGFTCRMDDLRLTQSGDLERTLLIAKSLEIGREGACEYVKATPEEDVKSITDDMITSRLEDVLRSSERMAGLDATMKNKTNKLTSEIISACIPDKLLKPFPGNNMQMMTVSGAKGSNVNVSQISCLLGQQELEGRRVPTMVSGKTLPSFQAFDSSARSGGYITGRFFSGIRPQEYYFHCMAGREGLIDTAVKTSRSGYLQRCLIKHLEGATVAYDHTVRDADGSVLQFLYGEDALDVMKQKALTKFDLAALNYATLKERYKPEEFVTAGVDTYTVPDLIKVREKRAKRFSAIDAELDEDDKKQARDDLVPVLSMFMPSRYMGSVSESFMKELDDYIKLNAENLLHTKGSNPNMRWTGNSVVPKHFRPLMLLKYMYSLADPGEAVGLLAAQGLGEPSTQMTLNTFHFAGFGAKNVTLGIPRLREIIMTASSKIKTPLMRLPLLPGAPTEYIDMLCRKIGRLALNQITEGVTVRERLRPEEDGKPRRKVITVRLQLWHKAAYEREHGIKAPQLKQFLSGSFIPQLENIIKFNLKLKKSDDDVQAIGVQLGTFGEQASSGAATGGDDAEASTSAEKKGKKLKEKDDDNDDDDADGMDASAAKRARNTAQHATYDAPDEEEQVIMDSHREVEEDLDDDHDDDDAEDGQEAGAGKKKKGKGKAAAAKGETEDGDDEDLAVKEEEGEFDIDLRKRDFAAAFRFDDVHGAWCEIDLEFEAKTKKLLMVDLVEKACHRLVLSEIKGITRCYPMVNESENDTSVNLGTEGVNFRGIWELDKYIDVNKIYTNDIYAVLTTYGVEAARAAIVGEIASVFGVYGISVDKRHLSLIADYMTFEGGYKAFNRMGMNSNPSPFAQMSFETTTSFLTAATLSGDFDSLQSPSARLVMGQPTRGGTGAFQIRHPINTPIGDGNHTMNRNVKLEPDGDVLMSSPSSSLKK</sequence>
<evidence type="ECO:0000259" key="16">
    <source>
        <dbReference type="SMART" id="SM00663"/>
    </source>
</evidence>
<dbReference type="Gene3D" id="1.10.357.120">
    <property type="match status" value="1"/>
</dbReference>
<comment type="subcellular location">
    <subcellularLocation>
        <location evidence="1">Nucleus</location>
    </subcellularLocation>
</comment>
<evidence type="ECO:0000256" key="2">
    <source>
        <dbReference type="ARBA" id="ARBA00006460"/>
    </source>
</evidence>
<dbReference type="Gene3D" id="1.10.132.30">
    <property type="match status" value="1"/>
</dbReference>
<dbReference type="GO" id="GO:0046872">
    <property type="term" value="F:metal ion binding"/>
    <property type="evidence" value="ECO:0007669"/>
    <property type="project" value="UniProtKB-KW"/>
</dbReference>
<comment type="function">
    <text evidence="14">DNA-dependent RNA polymerase catalyzes the transcription of DNA into RNA using the four ribonucleoside triphosphates as substrates.</text>
</comment>
<organism evidence="17 18">
    <name type="scientific">Synchytrium microbalum</name>
    <dbReference type="NCBI Taxonomy" id="1806994"/>
    <lineage>
        <taxon>Eukaryota</taxon>
        <taxon>Fungi</taxon>
        <taxon>Fungi incertae sedis</taxon>
        <taxon>Chytridiomycota</taxon>
        <taxon>Chytridiomycota incertae sedis</taxon>
        <taxon>Chytridiomycetes</taxon>
        <taxon>Synchytriales</taxon>
        <taxon>Synchytriaceae</taxon>
        <taxon>Synchytrium</taxon>
    </lineage>
</organism>
<evidence type="ECO:0000256" key="11">
    <source>
        <dbReference type="ARBA" id="ARBA00023163"/>
    </source>
</evidence>
<keyword evidence="12" id="KW-0539">Nucleus</keyword>
<evidence type="ECO:0000256" key="13">
    <source>
        <dbReference type="ARBA" id="ARBA00048552"/>
    </source>
</evidence>
<dbReference type="InterPro" id="IPR007080">
    <property type="entry name" value="RNA_pol_Rpb1_1"/>
</dbReference>
<dbReference type="InterPro" id="IPR047107">
    <property type="entry name" value="DNA-dir_RNA_pol1_lsu_C"/>
</dbReference>
<dbReference type="EC" id="2.7.7.6" evidence="14"/>
<dbReference type="Gene3D" id="3.30.70.2850">
    <property type="match status" value="1"/>
</dbReference>
<keyword evidence="4 14" id="KW-0240">DNA-directed RNA polymerase</keyword>
<dbReference type="Gene3D" id="4.10.860.120">
    <property type="entry name" value="RNA polymerase II, clamp domain"/>
    <property type="match status" value="1"/>
</dbReference>
<dbReference type="FunFam" id="3.30.1490.180:FF:000003">
    <property type="entry name" value="DNA-directed RNA polymerase subunit"/>
    <property type="match status" value="1"/>
</dbReference>
<evidence type="ECO:0000256" key="1">
    <source>
        <dbReference type="ARBA" id="ARBA00004123"/>
    </source>
</evidence>
<keyword evidence="7" id="KW-0479">Metal-binding</keyword>
<evidence type="ECO:0000256" key="9">
    <source>
        <dbReference type="ARBA" id="ARBA00022842"/>
    </source>
</evidence>
<dbReference type="InterPro" id="IPR007083">
    <property type="entry name" value="RNA_pol_Rpb1_4"/>
</dbReference>
<dbReference type="Pfam" id="PF04998">
    <property type="entry name" value="RNA_pol_Rpb1_5"/>
    <property type="match status" value="1"/>
</dbReference>